<evidence type="ECO:0000256" key="7">
    <source>
        <dbReference type="ARBA" id="ARBA00022989"/>
    </source>
</evidence>
<evidence type="ECO:0000256" key="4">
    <source>
        <dbReference type="ARBA" id="ARBA00022692"/>
    </source>
</evidence>
<comment type="pathway">
    <text evidence="9">Protein modification; lipoprotein biosynthesis (signal peptide cleavage).</text>
</comment>
<organism evidence="12 13">
    <name type="scientific">Lampropedia aestuarii</name>
    <dbReference type="NCBI Taxonomy" id="2562762"/>
    <lineage>
        <taxon>Bacteria</taxon>
        <taxon>Pseudomonadati</taxon>
        <taxon>Pseudomonadota</taxon>
        <taxon>Betaproteobacteria</taxon>
        <taxon>Burkholderiales</taxon>
        <taxon>Comamonadaceae</taxon>
        <taxon>Lampropedia</taxon>
    </lineage>
</organism>
<comment type="caution">
    <text evidence="12">The sequence shown here is derived from an EMBL/GenBank/DDBJ whole genome shotgun (WGS) entry which is preliminary data.</text>
</comment>
<keyword evidence="12" id="KW-0449">Lipoprotein</keyword>
<keyword evidence="3 9" id="KW-0645">Protease</keyword>
<gene>
    <name evidence="9" type="primary">lspA</name>
    <name evidence="12" type="ORF">E8K88_06335</name>
</gene>
<evidence type="ECO:0000256" key="11">
    <source>
        <dbReference type="RuleBase" id="RU004181"/>
    </source>
</evidence>
<evidence type="ECO:0000256" key="2">
    <source>
        <dbReference type="ARBA" id="ARBA00022475"/>
    </source>
</evidence>
<evidence type="ECO:0000256" key="8">
    <source>
        <dbReference type="ARBA" id="ARBA00023136"/>
    </source>
</evidence>
<evidence type="ECO:0000256" key="1">
    <source>
        <dbReference type="ARBA" id="ARBA00006139"/>
    </source>
</evidence>
<keyword evidence="5 9" id="KW-0064">Aspartyl protease</keyword>
<dbReference type="PANTHER" id="PTHR33695:SF1">
    <property type="entry name" value="LIPOPROTEIN SIGNAL PEPTIDASE"/>
    <property type="match status" value="1"/>
</dbReference>
<feature type="transmembrane region" description="Helical" evidence="9">
    <location>
        <begin position="143"/>
        <end position="164"/>
    </location>
</feature>
<feature type="transmembrane region" description="Helical" evidence="9">
    <location>
        <begin position="20"/>
        <end position="41"/>
    </location>
</feature>
<evidence type="ECO:0000256" key="3">
    <source>
        <dbReference type="ARBA" id="ARBA00022670"/>
    </source>
</evidence>
<feature type="transmembrane region" description="Helical" evidence="9">
    <location>
        <begin position="81"/>
        <end position="99"/>
    </location>
</feature>
<dbReference type="PROSITE" id="PS00855">
    <property type="entry name" value="SPASE_II"/>
    <property type="match status" value="1"/>
</dbReference>
<dbReference type="AlphaFoldDB" id="A0A4S5BXA9"/>
<protein>
    <recommendedName>
        <fullName evidence="9">Lipoprotein signal peptidase</fullName>
        <ecNumber evidence="9">3.4.23.36</ecNumber>
    </recommendedName>
    <alternativeName>
        <fullName evidence="9">Prolipoprotein signal peptidase</fullName>
    </alternativeName>
    <alternativeName>
        <fullName evidence="9">Signal peptidase II</fullName>
        <shortName evidence="9">SPase II</shortName>
    </alternativeName>
</protein>
<comment type="function">
    <text evidence="9 10">This protein specifically catalyzes the removal of signal peptides from prolipoproteins.</text>
</comment>
<dbReference type="GO" id="GO:0006508">
    <property type="term" value="P:proteolysis"/>
    <property type="evidence" value="ECO:0007669"/>
    <property type="project" value="UniProtKB-KW"/>
</dbReference>
<keyword evidence="8 9" id="KW-0472">Membrane</keyword>
<evidence type="ECO:0000313" key="12">
    <source>
        <dbReference type="EMBL" id="THJ34596.1"/>
    </source>
</evidence>
<dbReference type="Pfam" id="PF01252">
    <property type="entry name" value="Peptidase_A8"/>
    <property type="match status" value="1"/>
</dbReference>
<keyword evidence="7 9" id="KW-1133">Transmembrane helix</keyword>
<reference evidence="12 13" key="1">
    <citation type="submission" date="2019-04" db="EMBL/GenBank/DDBJ databases">
        <title>Lampropedia sp YIM MLB12 draf genome.</title>
        <authorList>
            <person name="Wang Y.-X."/>
        </authorList>
    </citation>
    <scope>NUCLEOTIDE SEQUENCE [LARGE SCALE GENOMIC DNA]</scope>
    <source>
        <strain evidence="12 13">YIM MLB12</strain>
    </source>
</reference>
<dbReference type="UniPathway" id="UPA00665"/>
<keyword evidence="2 9" id="KW-1003">Cell membrane</keyword>
<evidence type="ECO:0000313" key="13">
    <source>
        <dbReference type="Proteomes" id="UP000306236"/>
    </source>
</evidence>
<dbReference type="PANTHER" id="PTHR33695">
    <property type="entry name" value="LIPOPROTEIN SIGNAL PEPTIDASE"/>
    <property type="match status" value="1"/>
</dbReference>
<dbReference type="RefSeq" id="WP_136405806.1">
    <property type="nucleotide sequence ID" value="NZ_SSWX01000006.1"/>
</dbReference>
<dbReference type="EC" id="3.4.23.36" evidence="9"/>
<accession>A0A4S5BXA9</accession>
<dbReference type="GO" id="GO:0004190">
    <property type="term" value="F:aspartic-type endopeptidase activity"/>
    <property type="evidence" value="ECO:0007669"/>
    <property type="project" value="UniProtKB-UniRule"/>
</dbReference>
<feature type="transmembrane region" description="Helical" evidence="9">
    <location>
        <begin position="106"/>
        <end position="123"/>
    </location>
</feature>
<name>A0A4S5BXA9_9BURK</name>
<evidence type="ECO:0000256" key="10">
    <source>
        <dbReference type="RuleBase" id="RU000594"/>
    </source>
</evidence>
<keyword evidence="6 9" id="KW-0378">Hydrolase</keyword>
<keyword evidence="4 9" id="KW-0812">Transmembrane</keyword>
<feature type="active site" evidence="9">
    <location>
        <position position="151"/>
    </location>
</feature>
<dbReference type="HAMAP" id="MF_00161">
    <property type="entry name" value="LspA"/>
    <property type="match status" value="1"/>
</dbReference>
<dbReference type="InterPro" id="IPR001872">
    <property type="entry name" value="Peptidase_A8"/>
</dbReference>
<proteinExistence type="inferred from homology"/>
<dbReference type="NCBIfam" id="TIGR00077">
    <property type="entry name" value="lspA"/>
    <property type="match status" value="1"/>
</dbReference>
<keyword evidence="13" id="KW-1185">Reference proteome</keyword>
<dbReference type="EMBL" id="SSWX01000006">
    <property type="protein sequence ID" value="THJ34596.1"/>
    <property type="molecule type" value="Genomic_DNA"/>
</dbReference>
<comment type="subcellular location">
    <subcellularLocation>
        <location evidence="9">Cell membrane</location>
        <topology evidence="9">Multi-pass membrane protein</topology>
    </subcellularLocation>
</comment>
<dbReference type="OrthoDB" id="9810259at2"/>
<evidence type="ECO:0000256" key="9">
    <source>
        <dbReference type="HAMAP-Rule" id="MF_00161"/>
    </source>
</evidence>
<comment type="similarity">
    <text evidence="1 9 11">Belongs to the peptidase A8 family.</text>
</comment>
<dbReference type="Proteomes" id="UP000306236">
    <property type="component" value="Unassembled WGS sequence"/>
</dbReference>
<comment type="catalytic activity">
    <reaction evidence="9 10">
        <text>Release of signal peptides from bacterial membrane prolipoproteins. Hydrolyzes -Xaa-Yaa-Zaa-|-(S,diacylglyceryl)Cys-, in which Xaa is hydrophobic (preferably Leu), and Yaa (Ala or Ser) and Zaa (Gly or Ala) have small, neutral side chains.</text>
        <dbReference type="EC" id="3.4.23.36"/>
    </reaction>
</comment>
<dbReference type="PRINTS" id="PR00781">
    <property type="entry name" value="LIPOSIGPTASE"/>
</dbReference>
<evidence type="ECO:0000256" key="5">
    <source>
        <dbReference type="ARBA" id="ARBA00022750"/>
    </source>
</evidence>
<feature type="active site" evidence="9">
    <location>
        <position position="133"/>
    </location>
</feature>
<evidence type="ECO:0000256" key="6">
    <source>
        <dbReference type="ARBA" id="ARBA00022801"/>
    </source>
</evidence>
<sequence length="178" mass="20087">MNSHSARPQTAIAHQQASPFWRWLAIAAIVAMLDQLIKWWVVSAYQWGDSTYVTSFFNLVRAHNTGAAFSFLADHSGWQRWFFVAVAAFATVFIVWQLRAHGSQKLASLSLALILGGAIGNVIDRVHRGYVVDYLDFHWAQTHFPSFNLADVAISCGVIGMILAEIVRWRQERRQAAQ</sequence>
<dbReference type="GO" id="GO:0005886">
    <property type="term" value="C:plasma membrane"/>
    <property type="evidence" value="ECO:0007669"/>
    <property type="project" value="UniProtKB-SubCell"/>
</dbReference>